<dbReference type="GO" id="GO:0047453">
    <property type="term" value="F:ATP-dependent NAD(P)H-hydrate dehydratase activity"/>
    <property type="evidence" value="ECO:0007669"/>
    <property type="project" value="TreeGrafter"/>
</dbReference>
<dbReference type="Gene3D" id="3.40.1190.20">
    <property type="match status" value="1"/>
</dbReference>
<evidence type="ECO:0000313" key="13">
    <source>
        <dbReference type="Proteomes" id="UP000294902"/>
    </source>
</evidence>
<dbReference type="GO" id="GO:0009228">
    <property type="term" value="P:thiamine biosynthetic process"/>
    <property type="evidence" value="ECO:0007669"/>
    <property type="project" value="UniProtKB-KW"/>
</dbReference>
<evidence type="ECO:0000256" key="10">
    <source>
        <dbReference type="ARBA" id="ARBA00022977"/>
    </source>
</evidence>
<keyword evidence="5 11" id="KW-0479">Metal-binding</keyword>
<evidence type="ECO:0000256" key="3">
    <source>
        <dbReference type="ARBA" id="ARBA00004868"/>
    </source>
</evidence>
<feature type="binding site" evidence="11">
    <location>
        <position position="169"/>
    </location>
    <ligand>
        <name>ATP</name>
        <dbReference type="ChEBI" id="CHEBI:30616"/>
    </ligand>
</feature>
<comment type="pathway">
    <text evidence="3 11">Cofactor biosynthesis; thiamine diphosphate biosynthesis; 4-methyl-5-(2-phosphoethyl)-thiazole from 5-(2-hydroxyethyl)-4-methylthiazole: step 1/1.</text>
</comment>
<keyword evidence="4 11" id="KW-0808">Transferase</keyword>
<keyword evidence="9 11" id="KW-0460">Magnesium</keyword>
<dbReference type="PRINTS" id="PR01099">
    <property type="entry name" value="HYETHTZKNASE"/>
</dbReference>
<dbReference type="EC" id="2.7.1.50" evidence="11"/>
<keyword evidence="8 11" id="KW-0067">ATP-binding</keyword>
<dbReference type="UniPathway" id="UPA00060">
    <property type="reaction ID" value="UER00139"/>
</dbReference>
<evidence type="ECO:0000256" key="8">
    <source>
        <dbReference type="ARBA" id="ARBA00022840"/>
    </source>
</evidence>
<dbReference type="SUPFAM" id="SSF53613">
    <property type="entry name" value="Ribokinase-like"/>
    <property type="match status" value="1"/>
</dbReference>
<evidence type="ECO:0000313" key="12">
    <source>
        <dbReference type="EMBL" id="TCT16261.1"/>
    </source>
</evidence>
<dbReference type="AlphaFoldDB" id="A0A4R3MPQ3"/>
<comment type="catalytic activity">
    <reaction evidence="1 11">
        <text>5-(2-hydroxyethyl)-4-methylthiazole + ATP = 4-methyl-5-(2-phosphooxyethyl)-thiazole + ADP + H(+)</text>
        <dbReference type="Rhea" id="RHEA:24212"/>
        <dbReference type="ChEBI" id="CHEBI:15378"/>
        <dbReference type="ChEBI" id="CHEBI:17957"/>
        <dbReference type="ChEBI" id="CHEBI:30616"/>
        <dbReference type="ChEBI" id="CHEBI:58296"/>
        <dbReference type="ChEBI" id="CHEBI:456216"/>
        <dbReference type="EC" id="2.7.1.50"/>
    </reaction>
</comment>
<reference evidence="12 13" key="1">
    <citation type="submission" date="2019-03" db="EMBL/GenBank/DDBJ databases">
        <title>Genomic Encyclopedia of Type Strains, Phase IV (KMG-IV): sequencing the most valuable type-strain genomes for metagenomic binning, comparative biology and taxonomic classification.</title>
        <authorList>
            <person name="Goeker M."/>
        </authorList>
    </citation>
    <scope>NUCLEOTIDE SEQUENCE [LARGE SCALE GENOMIC DNA]</scope>
    <source>
        <strain evidence="12 13">DSM 24629</strain>
    </source>
</reference>
<dbReference type="CDD" id="cd01170">
    <property type="entry name" value="THZ_kinase"/>
    <property type="match status" value="1"/>
</dbReference>
<feature type="binding site" evidence="11">
    <location>
        <position position="123"/>
    </location>
    <ligand>
        <name>ATP</name>
        <dbReference type="ChEBI" id="CHEBI:30616"/>
    </ligand>
</feature>
<dbReference type="Pfam" id="PF02110">
    <property type="entry name" value="HK"/>
    <property type="match status" value="1"/>
</dbReference>
<protein>
    <recommendedName>
        <fullName evidence="11">Hydroxyethylthiazole kinase</fullName>
        <ecNumber evidence="11">2.7.1.50</ecNumber>
    </recommendedName>
    <alternativeName>
        <fullName evidence="11">4-methyl-5-beta-hydroxyethylthiazole kinase</fullName>
        <shortName evidence="11">TH kinase</shortName>
        <shortName evidence="11">Thz kinase</shortName>
    </alternativeName>
</protein>
<dbReference type="PANTHER" id="PTHR12592">
    <property type="entry name" value="ATP-DEPENDENT (S)-NAD(P)H-HYDRATE DEHYDRATASE FAMILY MEMBER"/>
    <property type="match status" value="1"/>
</dbReference>
<sequence>MNNILEQCGDLLIKVREKQPLIHHITNYVTMNDCANVVLAIGGSPIMAMDKNEVEEIVSCSSALVINMGTLNENNVHSMVIAGKKANEIGIPVILDPVGVGATNFRRQTVRKLLDSVQFAIIKGNMSEIKTLAGVNVTSKGVDSNTDDIGKELIARNLANELNTTIVITGKDDIVSRGKEVVVIHNGPELLTKVTGTGCMTTSLIGAFASVADDFTIGGIAGVMLMGIAGELAYKMLLKDENVGSFRVKLMDCIAEFNEQTYIDNGNYVIAEK</sequence>
<evidence type="ECO:0000256" key="6">
    <source>
        <dbReference type="ARBA" id="ARBA00022741"/>
    </source>
</evidence>
<dbReference type="InterPro" id="IPR029056">
    <property type="entry name" value="Ribokinase-like"/>
</dbReference>
<feature type="binding site" evidence="11">
    <location>
        <position position="196"/>
    </location>
    <ligand>
        <name>substrate</name>
    </ligand>
</feature>
<dbReference type="HAMAP" id="MF_00228">
    <property type="entry name" value="Thz_kinase"/>
    <property type="match status" value="1"/>
</dbReference>
<evidence type="ECO:0000256" key="7">
    <source>
        <dbReference type="ARBA" id="ARBA00022777"/>
    </source>
</evidence>
<dbReference type="Proteomes" id="UP000294902">
    <property type="component" value="Unassembled WGS sequence"/>
</dbReference>
<dbReference type="GO" id="GO:0000287">
    <property type="term" value="F:magnesium ion binding"/>
    <property type="evidence" value="ECO:0007669"/>
    <property type="project" value="UniProtKB-UniRule"/>
</dbReference>
<feature type="binding site" evidence="11">
    <location>
        <position position="47"/>
    </location>
    <ligand>
        <name>substrate</name>
    </ligand>
</feature>
<dbReference type="GO" id="GO:0004417">
    <property type="term" value="F:hydroxyethylthiazole kinase activity"/>
    <property type="evidence" value="ECO:0007669"/>
    <property type="project" value="UniProtKB-UniRule"/>
</dbReference>
<dbReference type="NCBIfam" id="TIGR00694">
    <property type="entry name" value="thiM"/>
    <property type="match status" value="1"/>
</dbReference>
<organism evidence="12 13">
    <name type="scientific">Natranaerovirga pectinivora</name>
    <dbReference type="NCBI Taxonomy" id="682400"/>
    <lineage>
        <taxon>Bacteria</taxon>
        <taxon>Bacillati</taxon>
        <taxon>Bacillota</taxon>
        <taxon>Clostridia</taxon>
        <taxon>Lachnospirales</taxon>
        <taxon>Natranaerovirgaceae</taxon>
        <taxon>Natranaerovirga</taxon>
    </lineage>
</organism>
<evidence type="ECO:0000256" key="4">
    <source>
        <dbReference type="ARBA" id="ARBA00022679"/>
    </source>
</evidence>
<comment type="similarity">
    <text evidence="11">Belongs to the Thz kinase family.</text>
</comment>
<dbReference type="PIRSF" id="PIRSF000513">
    <property type="entry name" value="Thz_kinase"/>
    <property type="match status" value="1"/>
</dbReference>
<dbReference type="NCBIfam" id="NF006830">
    <property type="entry name" value="PRK09355.1"/>
    <property type="match status" value="1"/>
</dbReference>
<proteinExistence type="inferred from homology"/>
<comment type="cofactor">
    <cofactor evidence="2 11">
        <name>Mg(2+)</name>
        <dbReference type="ChEBI" id="CHEBI:18420"/>
    </cofactor>
</comment>
<accession>A0A4R3MPQ3</accession>
<keyword evidence="10 11" id="KW-0784">Thiamine biosynthesis</keyword>
<evidence type="ECO:0000256" key="5">
    <source>
        <dbReference type="ARBA" id="ARBA00022723"/>
    </source>
</evidence>
<keyword evidence="7 11" id="KW-0418">Kinase</keyword>
<gene>
    <name evidence="11" type="primary">thiM</name>
    <name evidence="12" type="ORF">EDC18_102278</name>
</gene>
<dbReference type="GO" id="GO:0110051">
    <property type="term" value="P:metabolite repair"/>
    <property type="evidence" value="ECO:0007669"/>
    <property type="project" value="TreeGrafter"/>
</dbReference>
<dbReference type="RefSeq" id="WP_207669160.1">
    <property type="nucleotide sequence ID" value="NZ_SMAL01000002.1"/>
</dbReference>
<evidence type="ECO:0000256" key="2">
    <source>
        <dbReference type="ARBA" id="ARBA00001946"/>
    </source>
</evidence>
<dbReference type="GO" id="GO:0009229">
    <property type="term" value="P:thiamine diphosphate biosynthetic process"/>
    <property type="evidence" value="ECO:0007669"/>
    <property type="project" value="UniProtKB-UniRule"/>
</dbReference>
<evidence type="ECO:0000256" key="11">
    <source>
        <dbReference type="HAMAP-Rule" id="MF_00228"/>
    </source>
</evidence>
<comment type="caution">
    <text evidence="12">The sequence shown here is derived from an EMBL/GenBank/DDBJ whole genome shotgun (WGS) entry which is preliminary data.</text>
</comment>
<keyword evidence="6 11" id="KW-0547">Nucleotide-binding</keyword>
<dbReference type="EMBL" id="SMAL01000002">
    <property type="protein sequence ID" value="TCT16261.1"/>
    <property type="molecule type" value="Genomic_DNA"/>
</dbReference>
<dbReference type="InterPro" id="IPR000417">
    <property type="entry name" value="Hyethyz_kinase"/>
</dbReference>
<evidence type="ECO:0000256" key="1">
    <source>
        <dbReference type="ARBA" id="ARBA00001771"/>
    </source>
</evidence>
<comment type="function">
    <text evidence="11">Catalyzes the phosphorylation of the hydroxyl group of 4-methyl-5-beta-hydroxyethylthiazole (THZ).</text>
</comment>
<dbReference type="PANTHER" id="PTHR12592:SF0">
    <property type="entry name" value="ATP-DEPENDENT (S)-NAD(P)H-HYDRATE DEHYDRATASE"/>
    <property type="match status" value="1"/>
</dbReference>
<dbReference type="GO" id="GO:0005524">
    <property type="term" value="F:ATP binding"/>
    <property type="evidence" value="ECO:0007669"/>
    <property type="project" value="UniProtKB-UniRule"/>
</dbReference>
<name>A0A4R3MPQ3_9FIRM</name>
<keyword evidence="13" id="KW-1185">Reference proteome</keyword>
<evidence type="ECO:0000256" key="9">
    <source>
        <dbReference type="ARBA" id="ARBA00022842"/>
    </source>
</evidence>